<comment type="caution">
    <text evidence="3">The sequence shown here is derived from an EMBL/GenBank/DDBJ whole genome shotgun (WGS) entry which is preliminary data.</text>
</comment>
<evidence type="ECO:0000259" key="2">
    <source>
        <dbReference type="Pfam" id="PF01266"/>
    </source>
</evidence>
<dbReference type="Gene3D" id="3.30.9.10">
    <property type="entry name" value="D-Amino Acid Oxidase, subunit A, domain 2"/>
    <property type="match status" value="1"/>
</dbReference>
<dbReference type="Pfam" id="PF01266">
    <property type="entry name" value="DAO"/>
    <property type="match status" value="1"/>
</dbReference>
<dbReference type="InterPro" id="IPR036188">
    <property type="entry name" value="FAD/NAD-bd_sf"/>
</dbReference>
<reference evidence="3 4" key="1">
    <citation type="journal article" date="2021" name="Sci. Rep.">
        <title>Genome sequencing of the multicellular alga Astrephomene provides insights into convergent evolution of germ-soma differentiation.</title>
        <authorList>
            <person name="Yamashita S."/>
            <person name="Yamamoto K."/>
            <person name="Matsuzaki R."/>
            <person name="Suzuki S."/>
            <person name="Yamaguchi H."/>
            <person name="Hirooka S."/>
            <person name="Minakuchi Y."/>
            <person name="Miyagishima S."/>
            <person name="Kawachi M."/>
            <person name="Toyoda A."/>
            <person name="Nozaki H."/>
        </authorList>
    </citation>
    <scope>NUCLEOTIDE SEQUENCE [LARGE SCALE GENOMIC DNA]</scope>
    <source>
        <strain evidence="3 4">NIES-4017</strain>
    </source>
</reference>
<evidence type="ECO:0000313" key="4">
    <source>
        <dbReference type="Proteomes" id="UP001054857"/>
    </source>
</evidence>
<feature type="compositionally biased region" description="Low complexity" evidence="1">
    <location>
        <begin position="14"/>
        <end position="39"/>
    </location>
</feature>
<feature type="compositionally biased region" description="Pro residues" evidence="1">
    <location>
        <begin position="137"/>
        <end position="150"/>
    </location>
</feature>
<sequence>GAARQAGQRKGCKGEQQPPAAAAAAAGVGGATTEVATAPDLHRSRSGASSSGASSNNTYGGTYGSRRPAGGEYDIVMVAAGAAAGTLAEVRRAGLPLQLCQGLTLVMAPPAPPPPAATTPPAPPLRDMVSPTAAPADPAPPAAPSYPPGRPSLLGQPYLAAQGPGRLVVGATKQYGWTAEAALEACGRSEYAEVTHGSAGMAAAAAEGEKAEEEVDALLRAACEVWEPLRGWQLERVREGVRALPPRTTHGSLPLLGRLVPGRRWWLVGGLGSRGLVYHGWLGRLAAEAALRDEEGGLPGELTAWRGVAAGEARFDAP</sequence>
<organism evidence="3 4">
    <name type="scientific">Astrephomene gubernaculifera</name>
    <dbReference type="NCBI Taxonomy" id="47775"/>
    <lineage>
        <taxon>Eukaryota</taxon>
        <taxon>Viridiplantae</taxon>
        <taxon>Chlorophyta</taxon>
        <taxon>core chlorophytes</taxon>
        <taxon>Chlorophyceae</taxon>
        <taxon>CS clade</taxon>
        <taxon>Chlamydomonadales</taxon>
        <taxon>Astrephomenaceae</taxon>
        <taxon>Astrephomene</taxon>
    </lineage>
</organism>
<dbReference type="EMBL" id="BMAR01000011">
    <property type="protein sequence ID" value="GFR45839.1"/>
    <property type="molecule type" value="Genomic_DNA"/>
</dbReference>
<feature type="compositionally biased region" description="Pro residues" evidence="1">
    <location>
        <begin position="109"/>
        <end position="124"/>
    </location>
</feature>
<dbReference type="AlphaFoldDB" id="A0AAD3DPV4"/>
<feature type="region of interest" description="Disordered" evidence="1">
    <location>
        <begin position="1"/>
        <end position="63"/>
    </location>
</feature>
<dbReference type="InterPro" id="IPR006076">
    <property type="entry name" value="FAD-dep_OxRdtase"/>
</dbReference>
<dbReference type="PANTHER" id="PTHR13847">
    <property type="entry name" value="SARCOSINE DEHYDROGENASE-RELATED"/>
    <property type="match status" value="1"/>
</dbReference>
<keyword evidence="4" id="KW-1185">Reference proteome</keyword>
<dbReference type="Gene3D" id="3.50.50.60">
    <property type="entry name" value="FAD/NAD(P)-binding domain"/>
    <property type="match status" value="1"/>
</dbReference>
<dbReference type="Proteomes" id="UP001054857">
    <property type="component" value="Unassembled WGS sequence"/>
</dbReference>
<name>A0AAD3DPV4_9CHLO</name>
<dbReference type="GO" id="GO:0005737">
    <property type="term" value="C:cytoplasm"/>
    <property type="evidence" value="ECO:0007669"/>
    <property type="project" value="TreeGrafter"/>
</dbReference>
<feature type="domain" description="FAD dependent oxidoreductase" evidence="2">
    <location>
        <begin position="63"/>
        <end position="288"/>
    </location>
</feature>
<dbReference type="PANTHER" id="PTHR13847:SF261">
    <property type="entry name" value="FAD-DEPENDENT OXIDOREDUCTASE FAMILY PROTEIN"/>
    <property type="match status" value="1"/>
</dbReference>
<feature type="non-terminal residue" evidence="3">
    <location>
        <position position="1"/>
    </location>
</feature>
<proteinExistence type="predicted"/>
<protein>
    <recommendedName>
        <fullName evidence="2">FAD dependent oxidoreductase domain-containing protein</fullName>
    </recommendedName>
</protein>
<feature type="region of interest" description="Disordered" evidence="1">
    <location>
        <begin position="109"/>
        <end position="151"/>
    </location>
</feature>
<evidence type="ECO:0000313" key="3">
    <source>
        <dbReference type="EMBL" id="GFR45839.1"/>
    </source>
</evidence>
<accession>A0AAD3DPV4</accession>
<gene>
    <name evidence="3" type="ORF">Agub_g7205</name>
</gene>
<evidence type="ECO:0000256" key="1">
    <source>
        <dbReference type="SAM" id="MobiDB-lite"/>
    </source>
</evidence>
<feature type="compositionally biased region" description="Low complexity" evidence="1">
    <location>
        <begin position="46"/>
        <end position="55"/>
    </location>
</feature>